<dbReference type="Proteomes" id="UP000757232">
    <property type="component" value="Unassembled WGS sequence"/>
</dbReference>
<evidence type="ECO:0000313" key="4">
    <source>
        <dbReference type="EMBL" id="OCB89209.1"/>
    </source>
</evidence>
<evidence type="ECO:0000256" key="2">
    <source>
        <dbReference type="SAM" id="MobiDB-lite"/>
    </source>
</evidence>
<dbReference type="CDD" id="cd14279">
    <property type="entry name" value="CUE"/>
    <property type="match status" value="1"/>
</dbReference>
<feature type="domain" description="USP" evidence="3">
    <location>
        <begin position="196"/>
        <end position="622"/>
    </location>
</feature>
<comment type="caution">
    <text evidence="4">The sequence shown here is derived from an EMBL/GenBank/DDBJ whole genome shotgun (WGS) entry which is preliminary data.</text>
</comment>
<dbReference type="SUPFAM" id="SSF54001">
    <property type="entry name" value="Cysteine proteinases"/>
    <property type="match status" value="1"/>
</dbReference>
<dbReference type="InterPro" id="IPR038765">
    <property type="entry name" value="Papain-like_cys_pep_sf"/>
</dbReference>
<proteinExistence type="predicted"/>
<dbReference type="Gene3D" id="6.10.140.100">
    <property type="match status" value="1"/>
</dbReference>
<dbReference type="Gene3D" id="3.90.70.10">
    <property type="entry name" value="Cysteine proteinases"/>
    <property type="match status" value="1"/>
</dbReference>
<keyword evidence="5" id="KW-1185">Reference proteome</keyword>
<dbReference type="OrthoDB" id="443682at2759"/>
<feature type="region of interest" description="Disordered" evidence="2">
    <location>
        <begin position="60"/>
        <end position="99"/>
    </location>
</feature>
<dbReference type="AlphaFoldDB" id="A0A9Q5NCZ8"/>
<feature type="compositionally biased region" description="Basic and acidic residues" evidence="2">
    <location>
        <begin position="128"/>
        <end position="137"/>
    </location>
</feature>
<evidence type="ECO:0000259" key="3">
    <source>
        <dbReference type="PROSITE" id="PS50235"/>
    </source>
</evidence>
<feature type="coiled-coil region" evidence="1">
    <location>
        <begin position="520"/>
        <end position="554"/>
    </location>
</feature>
<dbReference type="PANTHER" id="PTHR39597">
    <property type="entry name" value="UBA DOMAIN-CONTAINING PROTEIN RUP1"/>
    <property type="match status" value="1"/>
</dbReference>
<keyword evidence="1" id="KW-0175">Coiled coil</keyword>
<dbReference type="InterPro" id="IPR055335">
    <property type="entry name" value="Ucp6/RUP1"/>
</dbReference>
<dbReference type="EMBL" id="LNZH02000163">
    <property type="protein sequence ID" value="OCB89209.1"/>
    <property type="molecule type" value="Genomic_DNA"/>
</dbReference>
<feature type="region of interest" description="Disordered" evidence="2">
    <location>
        <begin position="738"/>
        <end position="778"/>
    </location>
</feature>
<name>A0A9Q5NCZ8_SANBA</name>
<dbReference type="CDD" id="cd02257">
    <property type="entry name" value="Peptidase_C19"/>
    <property type="match status" value="1"/>
</dbReference>
<feature type="compositionally biased region" description="Low complexity" evidence="2">
    <location>
        <begin position="78"/>
        <end position="90"/>
    </location>
</feature>
<reference evidence="4" key="1">
    <citation type="submission" date="2016-06" db="EMBL/GenBank/DDBJ databases">
        <title>Draft Genome sequence of the fungus Inonotus baumii.</title>
        <authorList>
            <person name="Zhu H."/>
            <person name="Lin W."/>
        </authorList>
    </citation>
    <scope>NUCLEOTIDE SEQUENCE</scope>
    <source>
        <strain evidence="4">821</strain>
    </source>
</reference>
<gene>
    <name evidence="4" type="ORF">A7U60_g3695</name>
</gene>
<dbReference type="Pfam" id="PF02809">
    <property type="entry name" value="UIM"/>
    <property type="match status" value="2"/>
</dbReference>
<evidence type="ECO:0000256" key="1">
    <source>
        <dbReference type="SAM" id="Coils"/>
    </source>
</evidence>
<dbReference type="PROSITE" id="PS50235">
    <property type="entry name" value="USP_3"/>
    <property type="match status" value="1"/>
</dbReference>
<evidence type="ECO:0000313" key="5">
    <source>
        <dbReference type="Proteomes" id="UP000757232"/>
    </source>
</evidence>
<feature type="compositionally biased region" description="Basic and acidic residues" evidence="2">
    <location>
        <begin position="738"/>
        <end position="750"/>
    </location>
</feature>
<dbReference type="InterPro" id="IPR028889">
    <property type="entry name" value="USP"/>
</dbReference>
<accession>A0A9Q5NCZ8</accession>
<sequence>MMQTQNEEYVQLLQGMMGDDLDADVARRVLAKHNNDIQAAASAILEGDRGEDFNSVNTWSTEDPFDTSAGGSGALNVPRRTNTPRTTPERGQPSTTGDVIDLTADNDSDLSRALQLSLEQGQSQRMEGNFRRTDRAPDPNWAMVPSNVQVNTNTVQEQEDQSLSRAIEASLSTSYVEDRYEELPIEEKVRKAGYPVSLRTSLNELYFAPPIIQALFYVPQVRQKLATWRWEGSNDGLLPDKDSPDYIPCVLSGLFTFMDHTLVSYLLIDELGFEYRGRLASSAADLPGELSNEFYSFIVRAMETKLRADSQKDGKRLFHLRYAPINSVLPADAMDSNTLGIENCPPTYLKSGSETACVRVDLRASSGPSDLLTCLSNQLGLEPPSPSDITNNTISSTTFSSQAQALVTASDVIAFELVRPSHSLGSSHSTSQQNASSSTPSVTPFRYPMNVYLDQFLLENAAVACERRVKRREMEARLKELTAKRESLTQFEGKATVKSLTSALYYFENVAIKDGNESRAQEVEAAAASLQKIINRINTEVQVLDSQILKLRSEIEKVFDDLSLQQHRYDLRAVLVHDGLYGRSHLHSFILDNGRWWKCQDATVVETRLVFISGQGHTYSSTVGKRQKSTSSRVGPQGSRRVYSYSAPFFALTARLQNNIKTDNFDYLQLLEQVAPEIAANLGATYNPSPILVPTSLLEEEPVGYMPRRSISAMSVVEEEPVDEEVINESMDWKDWNSEAEITHRSDETSRSGSNELKGSMSAMSVVDNEPGDKEVKK</sequence>
<organism evidence="4 5">
    <name type="scientific">Sanghuangporus baumii</name>
    <name type="common">Phellinus baumii</name>
    <dbReference type="NCBI Taxonomy" id="108892"/>
    <lineage>
        <taxon>Eukaryota</taxon>
        <taxon>Fungi</taxon>
        <taxon>Dikarya</taxon>
        <taxon>Basidiomycota</taxon>
        <taxon>Agaricomycotina</taxon>
        <taxon>Agaricomycetes</taxon>
        <taxon>Hymenochaetales</taxon>
        <taxon>Hymenochaetaceae</taxon>
        <taxon>Sanghuangporus</taxon>
    </lineage>
</organism>
<dbReference type="PANTHER" id="PTHR39597:SF1">
    <property type="entry name" value="UBA DOMAIN-CONTAINING PROTEIN RUP1"/>
    <property type="match status" value="1"/>
</dbReference>
<dbReference type="InterPro" id="IPR003903">
    <property type="entry name" value="UIM_dom"/>
</dbReference>
<protein>
    <recommendedName>
        <fullName evidence="3">USP domain-containing protein</fullName>
    </recommendedName>
</protein>
<feature type="region of interest" description="Disordered" evidence="2">
    <location>
        <begin position="119"/>
        <end position="139"/>
    </location>
</feature>